<name>A0A976MBL4_THEOR</name>
<keyword evidence="2 7" id="KW-0645">Protease</keyword>
<dbReference type="GO" id="GO:0004190">
    <property type="term" value="F:aspartic-type endopeptidase activity"/>
    <property type="evidence" value="ECO:0007669"/>
    <property type="project" value="UniProtKB-KW"/>
</dbReference>
<accession>A0A976MBL4</accession>
<dbReference type="SUPFAM" id="SSF50630">
    <property type="entry name" value="Acid proteases"/>
    <property type="match status" value="1"/>
</dbReference>
<keyword evidence="4 7" id="KW-0378">Hydrolase</keyword>
<protein>
    <submittedName>
        <fullName evidence="10">Pepsinogen</fullName>
        <ecNumber evidence="10">3.4.23.1</ecNumber>
    </submittedName>
</protein>
<dbReference type="PANTHER" id="PTHR47966">
    <property type="entry name" value="BETA-SITE APP-CLEAVING ENZYME, ISOFORM A-RELATED"/>
    <property type="match status" value="1"/>
</dbReference>
<dbReference type="GO" id="GO:0016485">
    <property type="term" value="P:protein processing"/>
    <property type="evidence" value="ECO:0007669"/>
    <property type="project" value="UniProtKB-ARBA"/>
</dbReference>
<evidence type="ECO:0000256" key="6">
    <source>
        <dbReference type="PIRSR" id="PIRSR601461-2"/>
    </source>
</evidence>
<evidence type="ECO:0000313" key="10">
    <source>
        <dbReference type="EMBL" id="UKK01347.2"/>
    </source>
</evidence>
<comment type="similarity">
    <text evidence="1 7">Belongs to the peptidase A1 family.</text>
</comment>
<feature type="active site" evidence="5">
    <location>
        <position position="176"/>
    </location>
</feature>
<dbReference type="CDD" id="cd05471">
    <property type="entry name" value="pepsin_like"/>
    <property type="match status" value="1"/>
</dbReference>
<sequence length="489" mass="54804">MLVSKIILNVVLPLAVINVSLARVDDKTNNYVSQIKRCSDCSWSTVDGCRVCLHEGHNSQYLIGLKRYGKSDRESVSTIELAKDNLEMFKNGKISFALRSEGPFGSLGFNEKLHGTNFANVYNNEPKNTSRLRHHSSVLSADEVNEYIPLNQIKDSLYVGSMYVGTPPQLMHPIFDTGSTNMWVVGTNCESVTCKKVKRFNPSLSNTFKSLTKPKSIHIKFGTGEIEGKPAKDVVKIGGMSFEQAFAVVEKENDPESDFNVFERINFEGIVGLAFSEMSSIKAPSVLENLTKLNLLSHNEFSFYIGEDMRDALLMFGGANPEFYEGELKMFPVVREHYWEVALDEIYLGSEKICCKEKSYLIFDSGTSLNSVPSSEYSDFLAMIDKKCINDFDGLTITYVLGGEKIIIEPSQYIYKQGDHCTPAYMQLDVPSQFGHAYVLGSSGFMRYYFTLFRMGNGERPSMVGVAPAKRGPEVSKRARELVLMNSEF</sequence>
<dbReference type="PANTHER" id="PTHR47966:SF51">
    <property type="entry name" value="BETA-SITE APP-CLEAVING ENZYME, ISOFORM A-RELATED"/>
    <property type="match status" value="1"/>
</dbReference>
<dbReference type="PROSITE" id="PS00141">
    <property type="entry name" value="ASP_PROTEASE"/>
    <property type="match status" value="1"/>
</dbReference>
<evidence type="ECO:0000256" key="5">
    <source>
        <dbReference type="PIRSR" id="PIRSR601461-1"/>
    </source>
</evidence>
<keyword evidence="6" id="KW-1015">Disulfide bond</keyword>
<dbReference type="PRINTS" id="PR00792">
    <property type="entry name" value="PEPSIN"/>
</dbReference>
<dbReference type="InterPro" id="IPR001969">
    <property type="entry name" value="Aspartic_peptidase_AS"/>
</dbReference>
<feature type="chain" id="PRO_5037814394" evidence="8">
    <location>
        <begin position="23"/>
        <end position="489"/>
    </location>
</feature>
<keyword evidence="8" id="KW-0732">Signal</keyword>
<dbReference type="Pfam" id="PF00026">
    <property type="entry name" value="Asp"/>
    <property type="match status" value="1"/>
</dbReference>
<evidence type="ECO:0000256" key="2">
    <source>
        <dbReference type="ARBA" id="ARBA00022670"/>
    </source>
</evidence>
<feature type="active site" evidence="5">
    <location>
        <position position="364"/>
    </location>
</feature>
<dbReference type="InterPro" id="IPR033121">
    <property type="entry name" value="PEPTIDASE_A1"/>
</dbReference>
<dbReference type="EC" id="3.4.23.1" evidence="10"/>
<dbReference type="InterPro" id="IPR001461">
    <property type="entry name" value="Aspartic_peptidase_A1"/>
</dbReference>
<evidence type="ECO:0000256" key="3">
    <source>
        <dbReference type="ARBA" id="ARBA00022750"/>
    </source>
</evidence>
<dbReference type="InterPro" id="IPR021109">
    <property type="entry name" value="Peptidase_aspartic_dom_sf"/>
</dbReference>
<evidence type="ECO:0000256" key="8">
    <source>
        <dbReference type="SAM" id="SignalP"/>
    </source>
</evidence>
<evidence type="ECO:0000313" key="11">
    <source>
        <dbReference type="Proteomes" id="UP000244811"/>
    </source>
</evidence>
<organism evidence="10 11">
    <name type="scientific">Theileria orientalis</name>
    <dbReference type="NCBI Taxonomy" id="68886"/>
    <lineage>
        <taxon>Eukaryota</taxon>
        <taxon>Sar</taxon>
        <taxon>Alveolata</taxon>
        <taxon>Apicomplexa</taxon>
        <taxon>Aconoidasida</taxon>
        <taxon>Piroplasmida</taxon>
        <taxon>Theileriidae</taxon>
        <taxon>Theileria</taxon>
    </lineage>
</organism>
<evidence type="ECO:0000256" key="1">
    <source>
        <dbReference type="ARBA" id="ARBA00007447"/>
    </source>
</evidence>
<gene>
    <name evidence="10" type="ORF">MACK_002160</name>
</gene>
<evidence type="ECO:0000256" key="4">
    <source>
        <dbReference type="ARBA" id="ARBA00022801"/>
    </source>
</evidence>
<dbReference type="PROSITE" id="PS51767">
    <property type="entry name" value="PEPTIDASE_A1"/>
    <property type="match status" value="1"/>
</dbReference>
<dbReference type="AlphaFoldDB" id="A0A976MBL4"/>
<dbReference type="Proteomes" id="UP000244811">
    <property type="component" value="Chromosome 3"/>
</dbReference>
<feature type="disulfide bond" evidence="6">
    <location>
        <begin position="189"/>
        <end position="194"/>
    </location>
</feature>
<proteinExistence type="inferred from homology"/>
<keyword evidence="3 7" id="KW-0064">Aspartyl protease</keyword>
<reference evidence="10" key="1">
    <citation type="submission" date="2022-07" db="EMBL/GenBank/DDBJ databases">
        <title>Evaluation of T. orientalis genome assembly methods using nanopore sequencing and analysis of variation between genomes.</title>
        <authorList>
            <person name="Yam J."/>
            <person name="Micallef M.L."/>
            <person name="Liu M."/>
            <person name="Djordjevic S.P."/>
            <person name="Bogema D.R."/>
            <person name="Jenkins C."/>
        </authorList>
    </citation>
    <scope>NUCLEOTIDE SEQUENCE</scope>
    <source>
        <strain evidence="10">Goon Nure</strain>
    </source>
</reference>
<evidence type="ECO:0000256" key="7">
    <source>
        <dbReference type="RuleBase" id="RU000454"/>
    </source>
</evidence>
<dbReference type="InterPro" id="IPR034164">
    <property type="entry name" value="Pepsin-like_dom"/>
</dbReference>
<feature type="signal peptide" evidence="8">
    <location>
        <begin position="1"/>
        <end position="22"/>
    </location>
</feature>
<dbReference type="EMBL" id="CP056070">
    <property type="protein sequence ID" value="UKK01347.2"/>
    <property type="molecule type" value="Genomic_DNA"/>
</dbReference>
<dbReference type="Gene3D" id="2.40.70.10">
    <property type="entry name" value="Acid Proteases"/>
    <property type="match status" value="2"/>
</dbReference>
<feature type="domain" description="Peptidase A1" evidence="9">
    <location>
        <begin position="158"/>
        <end position="489"/>
    </location>
</feature>
<dbReference type="FunFam" id="2.40.70.10:FF:000115">
    <property type="entry name" value="Lysosomal aspartic protease"/>
    <property type="match status" value="1"/>
</dbReference>
<evidence type="ECO:0000259" key="9">
    <source>
        <dbReference type="PROSITE" id="PS51767"/>
    </source>
</evidence>